<dbReference type="OrthoDB" id="1190494at2"/>
<keyword evidence="1 3" id="KW-0808">Transferase</keyword>
<dbReference type="Proteomes" id="UP000297407">
    <property type="component" value="Unassembled WGS sequence"/>
</dbReference>
<evidence type="ECO:0000313" key="3">
    <source>
        <dbReference type="EMBL" id="TGD58437.1"/>
    </source>
</evidence>
<evidence type="ECO:0000256" key="1">
    <source>
        <dbReference type="ARBA" id="ARBA00022679"/>
    </source>
</evidence>
<feature type="domain" description="4'-phosphopantetheinyl transferase" evidence="2">
    <location>
        <begin position="104"/>
        <end position="198"/>
    </location>
</feature>
<dbReference type="InterPro" id="IPR008278">
    <property type="entry name" value="4-PPantetheinyl_Trfase_dom"/>
</dbReference>
<dbReference type="AlphaFoldDB" id="A0A4Z0LAL5"/>
<organism evidence="3 4">
    <name type="scientific">Flavobacterium humi</name>
    <dbReference type="NCBI Taxonomy" id="2562683"/>
    <lineage>
        <taxon>Bacteria</taxon>
        <taxon>Pseudomonadati</taxon>
        <taxon>Bacteroidota</taxon>
        <taxon>Flavobacteriia</taxon>
        <taxon>Flavobacteriales</taxon>
        <taxon>Flavobacteriaceae</taxon>
        <taxon>Flavobacterium</taxon>
    </lineage>
</organism>
<gene>
    <name evidence="3" type="ORF">E4635_05865</name>
</gene>
<proteinExistence type="predicted"/>
<protein>
    <submittedName>
        <fullName evidence="3">4'-phosphopantetheinyl transferase superfamily protein</fullName>
    </submittedName>
</protein>
<dbReference type="RefSeq" id="WP_135525697.1">
    <property type="nucleotide sequence ID" value="NZ_SRLH01000003.1"/>
</dbReference>
<keyword evidence="4" id="KW-1185">Reference proteome</keyword>
<dbReference type="GO" id="GO:0000287">
    <property type="term" value="F:magnesium ion binding"/>
    <property type="evidence" value="ECO:0007669"/>
    <property type="project" value="InterPro"/>
</dbReference>
<sequence length="225" mass="25592">MPLHKVININPSTSIFLWEITESFEDLFDEVQLNDVNLIRLNTMKSELHQRGFLSVRKLLAHCGYTDFDLVYDQSGKPFLKDGKHISISHSHAFSAIALSSQNIGIDLELVKEKVLRLSPRFMDTSHLSGLPESDRMKKATIIWGIKESVFKLKNEPGISFIDHIFESPFQLSDKNCTAELRFNDTVESFAIHFESLLTEPGQDTGIAENYMIVCTLENEMLLDA</sequence>
<evidence type="ECO:0000259" key="2">
    <source>
        <dbReference type="Pfam" id="PF01648"/>
    </source>
</evidence>
<reference evidence="3 4" key="1">
    <citation type="submission" date="2019-04" db="EMBL/GenBank/DDBJ databases">
        <title>Flavobacterium sp. strain DS2-A Genome sequencing and assembly.</title>
        <authorList>
            <person name="Kim I."/>
        </authorList>
    </citation>
    <scope>NUCLEOTIDE SEQUENCE [LARGE SCALE GENOMIC DNA]</scope>
    <source>
        <strain evidence="3 4">DS2-A</strain>
    </source>
</reference>
<accession>A0A4Z0LAL5</accession>
<evidence type="ECO:0000313" key="4">
    <source>
        <dbReference type="Proteomes" id="UP000297407"/>
    </source>
</evidence>
<dbReference type="GO" id="GO:0008897">
    <property type="term" value="F:holo-[acyl-carrier-protein] synthase activity"/>
    <property type="evidence" value="ECO:0007669"/>
    <property type="project" value="InterPro"/>
</dbReference>
<dbReference type="InterPro" id="IPR037143">
    <property type="entry name" value="4-PPantetheinyl_Trfase_dom_sf"/>
</dbReference>
<dbReference type="EMBL" id="SRLH01000003">
    <property type="protein sequence ID" value="TGD58437.1"/>
    <property type="molecule type" value="Genomic_DNA"/>
</dbReference>
<name>A0A4Z0LAL5_9FLAO</name>
<dbReference type="Gene3D" id="3.90.470.20">
    <property type="entry name" value="4'-phosphopantetheinyl transferase domain"/>
    <property type="match status" value="2"/>
</dbReference>
<dbReference type="Pfam" id="PF01648">
    <property type="entry name" value="ACPS"/>
    <property type="match status" value="1"/>
</dbReference>
<dbReference type="SUPFAM" id="SSF56214">
    <property type="entry name" value="4'-phosphopantetheinyl transferase"/>
    <property type="match status" value="2"/>
</dbReference>
<comment type="caution">
    <text evidence="3">The sequence shown here is derived from an EMBL/GenBank/DDBJ whole genome shotgun (WGS) entry which is preliminary data.</text>
</comment>